<dbReference type="SMART" id="SM00953">
    <property type="entry name" value="RES"/>
    <property type="match status" value="1"/>
</dbReference>
<evidence type="ECO:0000259" key="1">
    <source>
        <dbReference type="SMART" id="SM00953"/>
    </source>
</evidence>
<dbReference type="InterPro" id="IPR014914">
    <property type="entry name" value="RES_dom"/>
</dbReference>
<reference evidence="3" key="1">
    <citation type="journal article" date="2019" name="Int. J. Syst. Evol. Microbiol.">
        <title>The Global Catalogue of Microorganisms (GCM) 10K type strain sequencing project: providing services to taxonomists for standard genome sequencing and annotation.</title>
        <authorList>
            <consortium name="The Broad Institute Genomics Platform"/>
            <consortium name="The Broad Institute Genome Sequencing Center for Infectious Disease"/>
            <person name="Wu L."/>
            <person name="Ma J."/>
        </authorList>
    </citation>
    <scope>NUCLEOTIDE SEQUENCE [LARGE SCALE GENOMIC DNA]</scope>
    <source>
        <strain evidence="3">CGMCC 1.16275</strain>
    </source>
</reference>
<accession>A0ABW2L0H3</accession>
<proteinExistence type="predicted"/>
<evidence type="ECO:0000313" key="2">
    <source>
        <dbReference type="EMBL" id="MFC7334952.1"/>
    </source>
</evidence>
<organism evidence="2 3">
    <name type="scientific">Rhodocista pekingensis</name>
    <dbReference type="NCBI Taxonomy" id="201185"/>
    <lineage>
        <taxon>Bacteria</taxon>
        <taxon>Pseudomonadati</taxon>
        <taxon>Pseudomonadota</taxon>
        <taxon>Alphaproteobacteria</taxon>
        <taxon>Rhodospirillales</taxon>
        <taxon>Azospirillaceae</taxon>
        <taxon>Rhodocista</taxon>
    </lineage>
</organism>
<gene>
    <name evidence="2" type="ORF">ACFQPS_17435</name>
</gene>
<protein>
    <submittedName>
        <fullName evidence="2">RES family NAD+ phosphorylase</fullName>
    </submittedName>
</protein>
<dbReference type="RefSeq" id="WP_377360493.1">
    <property type="nucleotide sequence ID" value="NZ_JBHTCM010000025.1"/>
</dbReference>
<dbReference type="Proteomes" id="UP001596456">
    <property type="component" value="Unassembled WGS sequence"/>
</dbReference>
<comment type="caution">
    <text evidence="2">The sequence shown here is derived from an EMBL/GenBank/DDBJ whole genome shotgun (WGS) entry which is preliminary data.</text>
</comment>
<sequence>MPASEGRASRLAALARAYAGRVWRSVELQSRIATMGLVDSLAEQDRLEALLDGAKPRYRPGTEGLHYLLKTPFRYKPFDRWGSRFSRPHGHGLFYAAEARRTALAETTFYRLLFLAGPEEPRLPATKVTYTLFTVDVAAPQAIDLTLPPLAADADRWTDLTELTHTQSLGEAAREAGLDAIRYRSVRDPDGGAALALLTPCFASGIGAQETWHLSLLPAEAALYRDGGGGGEVFAYAWFLRDPRLAPLAPLLERAVP</sequence>
<dbReference type="EMBL" id="JBHTCM010000025">
    <property type="protein sequence ID" value="MFC7334952.1"/>
    <property type="molecule type" value="Genomic_DNA"/>
</dbReference>
<evidence type="ECO:0000313" key="3">
    <source>
        <dbReference type="Proteomes" id="UP001596456"/>
    </source>
</evidence>
<feature type="domain" description="RES" evidence="1">
    <location>
        <begin position="72"/>
        <end position="209"/>
    </location>
</feature>
<keyword evidence="3" id="KW-1185">Reference proteome</keyword>
<dbReference type="Pfam" id="PF08808">
    <property type="entry name" value="RES"/>
    <property type="match status" value="1"/>
</dbReference>
<name>A0ABW2L0H3_9PROT</name>